<accession>A0ABW4TNB9</accession>
<protein>
    <recommendedName>
        <fullName evidence="4">ABC transporter substrate-binding protein</fullName>
    </recommendedName>
</protein>
<dbReference type="InterPro" id="IPR006311">
    <property type="entry name" value="TAT_signal"/>
</dbReference>
<dbReference type="RefSeq" id="WP_343918098.1">
    <property type="nucleotide sequence ID" value="NZ_BAAAJT010000002.1"/>
</dbReference>
<evidence type="ECO:0000256" key="1">
    <source>
        <dbReference type="SAM" id="SignalP"/>
    </source>
</evidence>
<feature type="signal peptide" evidence="1">
    <location>
        <begin position="1"/>
        <end position="26"/>
    </location>
</feature>
<evidence type="ECO:0008006" key="4">
    <source>
        <dbReference type="Google" id="ProtNLM"/>
    </source>
</evidence>
<comment type="caution">
    <text evidence="2">The sequence shown here is derived from an EMBL/GenBank/DDBJ whole genome shotgun (WGS) entry which is preliminary data.</text>
</comment>
<keyword evidence="1" id="KW-0732">Signal</keyword>
<dbReference type="Proteomes" id="UP001597351">
    <property type="component" value="Unassembled WGS sequence"/>
</dbReference>
<evidence type="ECO:0000313" key="2">
    <source>
        <dbReference type="EMBL" id="MFD1947217.1"/>
    </source>
</evidence>
<keyword evidence="3" id="KW-1185">Reference proteome</keyword>
<feature type="chain" id="PRO_5045654894" description="ABC transporter substrate-binding protein" evidence="1">
    <location>
        <begin position="27"/>
        <end position="210"/>
    </location>
</feature>
<evidence type="ECO:0000313" key="3">
    <source>
        <dbReference type="Proteomes" id="UP001597351"/>
    </source>
</evidence>
<gene>
    <name evidence="2" type="ORF">ACFSDE_10480</name>
</gene>
<reference evidence="3" key="1">
    <citation type="journal article" date="2019" name="Int. J. Syst. Evol. Microbiol.">
        <title>The Global Catalogue of Microorganisms (GCM) 10K type strain sequencing project: providing services to taxonomists for standard genome sequencing and annotation.</title>
        <authorList>
            <consortium name="The Broad Institute Genomics Platform"/>
            <consortium name="The Broad Institute Genome Sequencing Center for Infectious Disease"/>
            <person name="Wu L."/>
            <person name="Ma J."/>
        </authorList>
    </citation>
    <scope>NUCLEOTIDE SEQUENCE [LARGE SCALE GENOMIC DNA]</scope>
    <source>
        <strain evidence="3">CGMCC 1.12477</strain>
    </source>
</reference>
<dbReference type="EMBL" id="JBHUGD010000003">
    <property type="protein sequence ID" value="MFD1947217.1"/>
    <property type="molecule type" value="Genomic_DNA"/>
</dbReference>
<dbReference type="PROSITE" id="PS51318">
    <property type="entry name" value="TAT"/>
    <property type="match status" value="1"/>
</dbReference>
<organism evidence="2 3">
    <name type="scientific">Nocardioides aestuarii</name>
    <dbReference type="NCBI Taxonomy" id="252231"/>
    <lineage>
        <taxon>Bacteria</taxon>
        <taxon>Bacillati</taxon>
        <taxon>Actinomycetota</taxon>
        <taxon>Actinomycetes</taxon>
        <taxon>Propionibacteriales</taxon>
        <taxon>Nocardioidaceae</taxon>
        <taxon>Nocardioides</taxon>
    </lineage>
</organism>
<name>A0ABW4TNB9_9ACTN</name>
<proteinExistence type="predicted"/>
<sequence length="210" mass="21124">MSHLRSSRLTALLVSAVLGLALVATAGGFAGTAQAGPAPAAALADPVASSPAGSLTADVTGTTADEDAVTGTFTPLGFSKKNGKVFVRGVVDGVITDTASGDSRTFTVIRKTRVISMNGVPATARSTNARALADCEVLDLVLAPIHLDLLGLVVDLDRVHLNITAVSGPGNLLGNLLCSVVGLLDGGLQGLLGRVVRLLNRILGQLGLGL</sequence>